<dbReference type="Gene3D" id="3.50.50.60">
    <property type="entry name" value="FAD/NAD(P)-binding domain"/>
    <property type="match status" value="1"/>
</dbReference>
<dbReference type="InterPro" id="IPR049516">
    <property type="entry name" value="FAD-depend_C"/>
</dbReference>
<dbReference type="SUPFAM" id="SSF51905">
    <property type="entry name" value="FAD/NAD(P)-binding domain"/>
    <property type="match status" value="1"/>
</dbReference>
<organism evidence="2 3">
    <name type="scientific">Cuscuta campestris</name>
    <dbReference type="NCBI Taxonomy" id="132261"/>
    <lineage>
        <taxon>Eukaryota</taxon>
        <taxon>Viridiplantae</taxon>
        <taxon>Streptophyta</taxon>
        <taxon>Embryophyta</taxon>
        <taxon>Tracheophyta</taxon>
        <taxon>Spermatophyta</taxon>
        <taxon>Magnoliopsida</taxon>
        <taxon>eudicotyledons</taxon>
        <taxon>Gunneridae</taxon>
        <taxon>Pentapetalae</taxon>
        <taxon>asterids</taxon>
        <taxon>lamiids</taxon>
        <taxon>Solanales</taxon>
        <taxon>Convolvulaceae</taxon>
        <taxon>Cuscuteae</taxon>
        <taxon>Cuscuta</taxon>
        <taxon>Cuscuta subgen. Grammica</taxon>
        <taxon>Cuscuta sect. Cleistogrammica</taxon>
    </lineage>
</organism>
<dbReference type="EMBL" id="OOIL02005599">
    <property type="protein sequence ID" value="VFQ95163.1"/>
    <property type="molecule type" value="Genomic_DNA"/>
</dbReference>
<reference evidence="2 3" key="1">
    <citation type="submission" date="2018-04" db="EMBL/GenBank/DDBJ databases">
        <authorList>
            <person name="Vogel A."/>
        </authorList>
    </citation>
    <scope>NUCLEOTIDE SEQUENCE [LARGE SCALE GENOMIC DNA]</scope>
</reference>
<accession>A0A484N245</accession>
<evidence type="ECO:0000313" key="2">
    <source>
        <dbReference type="EMBL" id="VFQ95163.1"/>
    </source>
</evidence>
<dbReference type="InterPro" id="IPR028348">
    <property type="entry name" value="FAD-binding_protein"/>
</dbReference>
<dbReference type="OrthoDB" id="2690153at2759"/>
<dbReference type="Proteomes" id="UP000595140">
    <property type="component" value="Unassembled WGS sequence"/>
</dbReference>
<protein>
    <recommendedName>
        <fullName evidence="1">FAD-dependent protein C-terminal domain-containing protein</fullName>
    </recommendedName>
</protein>
<feature type="domain" description="FAD-dependent protein C-terminal" evidence="1">
    <location>
        <begin position="1"/>
        <end position="128"/>
    </location>
</feature>
<keyword evidence="3" id="KW-1185">Reference proteome</keyword>
<dbReference type="PANTHER" id="PTHR42842:SF3">
    <property type="entry name" value="FAD_NAD(P)-BINDING OXIDOREDUCTASE FAMILY PROTEIN"/>
    <property type="match status" value="1"/>
</dbReference>
<dbReference type="AlphaFoldDB" id="A0A484N245"/>
<evidence type="ECO:0000313" key="3">
    <source>
        <dbReference type="Proteomes" id="UP000595140"/>
    </source>
</evidence>
<gene>
    <name evidence="2" type="ORF">CCAM_LOCUS36939</name>
</gene>
<dbReference type="InterPro" id="IPR036188">
    <property type="entry name" value="FAD/NAD-bd_sf"/>
</dbReference>
<name>A0A484N245_9ASTE</name>
<dbReference type="Pfam" id="PF21688">
    <property type="entry name" value="FAD-depend_C"/>
    <property type="match status" value="1"/>
</dbReference>
<sequence length="203" mass="21270">MSFSRRSSKWANAALVVTVSPKDFSALSLNGPLAGVQFQRIFEQRAALMGGGSFVVPVQTVTDFLGNKSSVASLPSSSYRLGVKAANLHELFPSHITEALQKSILKFDNELPGFISSSALLHGVETRTSSPVQISRTVHTFESTSMKGLYPVGEGAGYAGGIVSAAVDGMQAGFALAKSLGLFEGDLDSILGKGHNSDGVGKY</sequence>
<dbReference type="PANTHER" id="PTHR42842">
    <property type="entry name" value="FAD/NAD(P)-BINDING OXIDOREDUCTASE"/>
    <property type="match status" value="1"/>
</dbReference>
<evidence type="ECO:0000259" key="1">
    <source>
        <dbReference type="Pfam" id="PF21688"/>
    </source>
</evidence>
<proteinExistence type="predicted"/>